<dbReference type="SUPFAM" id="SSF56672">
    <property type="entry name" value="DNA/RNA polymerases"/>
    <property type="match status" value="1"/>
</dbReference>
<evidence type="ECO:0000256" key="7">
    <source>
        <dbReference type="ARBA" id="ARBA00023314"/>
    </source>
</evidence>
<dbReference type="GO" id="GO:0003677">
    <property type="term" value="F:DNA binding"/>
    <property type="evidence" value="ECO:0007669"/>
    <property type="project" value="InterPro"/>
</dbReference>
<dbReference type="InterPro" id="IPR043502">
    <property type="entry name" value="DNA/RNA_pol_sf"/>
</dbReference>
<dbReference type="PROSITE" id="PS00489">
    <property type="entry name" value="RNA_POL_PHAGE_2"/>
    <property type="match status" value="1"/>
</dbReference>
<dbReference type="PANTHER" id="PTHR10102:SF0">
    <property type="entry name" value="DNA-DIRECTED RNA POLYMERASE, MITOCHONDRIAL"/>
    <property type="match status" value="1"/>
</dbReference>
<dbReference type="Pfam" id="PF00940">
    <property type="entry name" value="RNA_pol"/>
    <property type="match status" value="1"/>
</dbReference>
<dbReference type="SMART" id="SM01311">
    <property type="entry name" value="RPOL_N"/>
    <property type="match status" value="1"/>
</dbReference>
<dbReference type="Gene3D" id="1.10.150.20">
    <property type="entry name" value="5' to 3' exonuclease, C-terminal subdomain"/>
    <property type="match status" value="1"/>
</dbReference>
<dbReference type="Proteomes" id="UP000327497">
    <property type="component" value="Segment"/>
</dbReference>
<sequence length="881" mass="100282">MKDLMQVQIDLEEKMHGAGMARFLSNQERHVDAGVASDTEWYRRLTRNFVKPMSDGITAYLEYYQGRRGKPSASLTYLRCLPVEAAAYITIKKIFDSLTRTDVSAQRVAKAIGQAIEDEVRFTKLDDVAPKYMAAIKASIKRNATKDSTHIRDVMVHAEKLLSERSQEEENPVERFPSWPDNDIFCLGSKLIEIFAQNMLMNGEPVIQKRLLQVSATERMTILEPTEALEKWIEEFKIVVGNMSPAYAPCVVKPLDWTGPRFGGYHLEKVRRNLPMVKTRSHKTLNRLTRKQMPKVYQALNALQSVEWEINKDILAVANEARVRKLPYGMPEAEPFKKTPAPVPDHFAHLRGAELMAVLEPQQQEDFMAWKRETAEKYDAERERKAQYRETAATLDAAIQYSAFDKLFFVYTCDFRGRVYCQSSLVSPQGGDLQKALIRFHNPMPLGEHGEYWFKVQGANVWGWDKDEFDDRVAKVSEEEFKEMCLDIATDPLTFTEWTNADKPWQFLSWCIEYARLIEWEESGKPVSDFLSKVAVAMDGSCSGIQHYSAMLRDAIGGAEVNLLPSERPQDIYRAVSVIVKRWMEDILAGDIPCSSLERMFDNDKNLITPESVKFLCEEWLRIGVTRSMTKKPVMTLPYGSSQMTCRESMAGYLAELQAKENAHARAQRRNPSPIHNFTNDKTCTGKMVAELFASGLTWEAIGKVVVAARAAMQFIKKVTGEVGKRNQGLVWETPTGFIVEQCIFDTTERRVKTQMMGETFFTIKTPTKEINVNRMKSSAAPNFVHSMDASHLVLAVCAFNDNGINSIAVIHDSFGTHAGNTEMLRRLLIDSFVDMYQEHDVIADFYDMQCERLVEDLGIELPAKGTLDLELVRTSKYIFA</sequence>
<accession>A0A5J6A1X9</accession>
<dbReference type="GO" id="GO:0019083">
    <property type="term" value="P:viral transcription"/>
    <property type="evidence" value="ECO:0007669"/>
    <property type="project" value="UniProtKB-KW"/>
</dbReference>
<dbReference type="Pfam" id="PF14700">
    <property type="entry name" value="RPOL_N"/>
    <property type="match status" value="1"/>
</dbReference>
<protein>
    <recommendedName>
        <fullName evidence="2">DNA-directed RNA polymerase</fullName>
        <ecNumber evidence="2">2.7.7.6</ecNumber>
    </recommendedName>
</protein>
<dbReference type="PANTHER" id="PTHR10102">
    <property type="entry name" value="DNA-DIRECTED RNA POLYMERASE, MITOCHONDRIAL"/>
    <property type="match status" value="1"/>
</dbReference>
<dbReference type="InterPro" id="IPR002092">
    <property type="entry name" value="DNA-dir_Rpol_phage-type"/>
</dbReference>
<dbReference type="EMBL" id="MK455769">
    <property type="protein sequence ID" value="QBJ01030.1"/>
    <property type="molecule type" value="Genomic_DNA"/>
</dbReference>
<evidence type="ECO:0000256" key="1">
    <source>
        <dbReference type="ARBA" id="ARBA00009493"/>
    </source>
</evidence>
<comment type="catalytic activity">
    <reaction evidence="8">
        <text>RNA(n) + a ribonucleoside 5'-triphosphate = RNA(n+1) + diphosphate</text>
        <dbReference type="Rhea" id="RHEA:21248"/>
        <dbReference type="Rhea" id="RHEA-COMP:14527"/>
        <dbReference type="Rhea" id="RHEA-COMP:17342"/>
        <dbReference type="ChEBI" id="CHEBI:33019"/>
        <dbReference type="ChEBI" id="CHEBI:61557"/>
        <dbReference type="ChEBI" id="CHEBI:140395"/>
        <dbReference type="EC" id="2.7.7.6"/>
    </reaction>
</comment>
<keyword evidence="4" id="KW-0808">Transferase</keyword>
<evidence type="ECO:0000256" key="4">
    <source>
        <dbReference type="ARBA" id="ARBA00022679"/>
    </source>
</evidence>
<evidence type="ECO:0000313" key="11">
    <source>
        <dbReference type="Proteomes" id="UP000327497"/>
    </source>
</evidence>
<keyword evidence="3 10" id="KW-0240">DNA-directed RNA polymerase</keyword>
<feature type="domain" description="DNA-directed RNA polymerase N-terminal" evidence="9">
    <location>
        <begin position="6"/>
        <end position="305"/>
    </location>
</feature>
<name>A0A5J6A1X9_9CAUD</name>
<evidence type="ECO:0000313" key="10">
    <source>
        <dbReference type="EMBL" id="QBJ01030.1"/>
    </source>
</evidence>
<dbReference type="InterPro" id="IPR029262">
    <property type="entry name" value="RPOL_N"/>
</dbReference>
<organism evidence="10 11">
    <name type="scientific">Aeromonas phage MJG</name>
    <dbReference type="NCBI Taxonomy" id="2510451"/>
    <lineage>
        <taxon>Viruses</taxon>
        <taxon>Duplodnaviria</taxon>
        <taxon>Heunggongvirae</taxon>
        <taxon>Uroviricota</taxon>
        <taxon>Caudoviricetes</taxon>
        <taxon>Autographivirales</taxon>
        <taxon>Autosignataviridae</taxon>
        <taxon>Colwellvirinae</taxon>
        <taxon>Daolivirus</taxon>
        <taxon>Daolivirus MJG</taxon>
    </lineage>
</organism>
<dbReference type="InterPro" id="IPR037159">
    <property type="entry name" value="RNA_POL_N_sf"/>
</dbReference>
<keyword evidence="7" id="KW-1195">Viral transcription</keyword>
<dbReference type="Gene3D" id="1.10.287.280">
    <property type="match status" value="1"/>
</dbReference>
<keyword evidence="5" id="KW-0548">Nucleotidyltransferase</keyword>
<dbReference type="GO" id="GO:0000428">
    <property type="term" value="C:DNA-directed RNA polymerase complex"/>
    <property type="evidence" value="ECO:0007669"/>
    <property type="project" value="UniProtKB-KW"/>
</dbReference>
<evidence type="ECO:0000256" key="2">
    <source>
        <dbReference type="ARBA" id="ARBA00012418"/>
    </source>
</evidence>
<evidence type="ECO:0000256" key="5">
    <source>
        <dbReference type="ARBA" id="ARBA00022695"/>
    </source>
</evidence>
<dbReference type="Gene3D" id="1.10.1320.10">
    <property type="entry name" value="DNA-directed RNA polymerase, N-terminal domain"/>
    <property type="match status" value="1"/>
</dbReference>
<comment type="similarity">
    <text evidence="1">Belongs to the phage and mitochondrial RNA polymerase family.</text>
</comment>
<dbReference type="GO" id="GO:0006351">
    <property type="term" value="P:DNA-templated transcription"/>
    <property type="evidence" value="ECO:0007669"/>
    <property type="project" value="InterPro"/>
</dbReference>
<evidence type="ECO:0000256" key="6">
    <source>
        <dbReference type="ARBA" id="ARBA00023163"/>
    </source>
</evidence>
<keyword evidence="6" id="KW-0804">Transcription</keyword>
<evidence type="ECO:0000256" key="3">
    <source>
        <dbReference type="ARBA" id="ARBA00022478"/>
    </source>
</evidence>
<reference evidence="10 11" key="1">
    <citation type="journal article" date="2019" name="Virus Res.">
        <title>Genomic characterization of a novel virulent phage infecting the Aeromonas hydrophila isolated from rainbow trout (Oncorhynchus mykiss).</title>
        <authorList>
            <person name="Cao Y."/>
            <person name="Li S."/>
            <person name="Wang D."/>
            <person name="Zhao J."/>
            <person name="Xu L."/>
            <person name="Liu H."/>
            <person name="Lu T."/>
            <person name="Mou Z."/>
        </authorList>
    </citation>
    <scope>NUCLEOTIDE SEQUENCE [LARGE SCALE GENOMIC DNA]</scope>
</reference>
<evidence type="ECO:0000259" key="9">
    <source>
        <dbReference type="SMART" id="SM01311"/>
    </source>
</evidence>
<dbReference type="InterPro" id="IPR046950">
    <property type="entry name" value="DNA-dir_Rpol_C_phage-type"/>
</dbReference>
<keyword evidence="11" id="KW-1185">Reference proteome</keyword>
<proteinExistence type="inferred from homology"/>
<evidence type="ECO:0000256" key="8">
    <source>
        <dbReference type="ARBA" id="ARBA00048552"/>
    </source>
</evidence>
<dbReference type="GO" id="GO:0003899">
    <property type="term" value="F:DNA-directed RNA polymerase activity"/>
    <property type="evidence" value="ECO:0007669"/>
    <property type="project" value="UniProtKB-EC"/>
</dbReference>
<dbReference type="EC" id="2.7.7.6" evidence="2"/>